<dbReference type="Pfam" id="PF04972">
    <property type="entry name" value="BON"/>
    <property type="match status" value="1"/>
</dbReference>
<sequence>MKPIVATLLAAALSAAFASAYAAETPTKTDTATYRTMTLKAAADYKAASAQCKDMSGNARSLCMEEAKVVRARADLAALTDYNNTLKGRTKARTDLADADYALAKVKCADAMGAEKDSCLSNARAVHTAALADVKADRDIQLASSGTTDTMSPVTRTTTTDATKAAAVDKCAQVAGSPNTGCLVDNNNRSAATTTTTTGAVANRTDMAADSAAQRSANAVDNAADKTRAAGASMAAKTERAIDTLADKTERAADSMANKTDRMADKSGAVMADAVITTKVKADIFKEPELKSMAIHVETEKGVVMLSGFVDSKADAEKAVRLAKSVDGVTSVKSAIKVK</sequence>
<evidence type="ECO:0000313" key="3">
    <source>
        <dbReference type="EMBL" id="NHZ80587.1"/>
    </source>
</evidence>
<dbReference type="SMART" id="SM00749">
    <property type="entry name" value="BON"/>
    <property type="match status" value="1"/>
</dbReference>
<dbReference type="InterPro" id="IPR007055">
    <property type="entry name" value="BON_dom"/>
</dbReference>
<dbReference type="InterPro" id="IPR014004">
    <property type="entry name" value="Transpt-assoc_nodulatn_dom_bac"/>
</dbReference>
<accession>A0ABX0NDI8</accession>
<reference evidence="3 4" key="1">
    <citation type="submission" date="2019-10" db="EMBL/GenBank/DDBJ databases">
        <title>Taxonomy of Antarctic Massilia spp.: description of Massilia rubra sp. nov., Massilia aquatica sp. nov., Massilia mucilaginosa sp. nov., Massilia frigida sp. nov. isolated from streams, lakes and regoliths.</title>
        <authorList>
            <person name="Holochova P."/>
            <person name="Sedlacek I."/>
            <person name="Kralova S."/>
            <person name="Maslanova I."/>
            <person name="Busse H.-J."/>
            <person name="Stankova E."/>
            <person name="Vrbovska V."/>
            <person name="Kovarovic V."/>
            <person name="Bartak M."/>
            <person name="Svec P."/>
            <person name="Pantucek R."/>
        </authorList>
    </citation>
    <scope>NUCLEOTIDE SEQUENCE [LARGE SCALE GENOMIC DNA]</scope>
    <source>
        <strain evidence="3 4">CCM 8695</strain>
    </source>
</reference>
<dbReference type="PROSITE" id="PS50914">
    <property type="entry name" value="BON"/>
    <property type="match status" value="1"/>
</dbReference>
<dbReference type="RefSeq" id="WP_167087794.1">
    <property type="nucleotide sequence ID" value="NZ_WHJG01000014.1"/>
</dbReference>
<gene>
    <name evidence="3" type="ORF">F2P44_15075</name>
</gene>
<dbReference type="Proteomes" id="UP000621455">
    <property type="component" value="Unassembled WGS sequence"/>
</dbReference>
<evidence type="ECO:0000259" key="2">
    <source>
        <dbReference type="PROSITE" id="PS50914"/>
    </source>
</evidence>
<dbReference type="InterPro" id="IPR051686">
    <property type="entry name" value="Lipoprotein_DolP"/>
</dbReference>
<evidence type="ECO:0000313" key="4">
    <source>
        <dbReference type="Proteomes" id="UP000621455"/>
    </source>
</evidence>
<feature type="domain" description="BON" evidence="2">
    <location>
        <begin position="272"/>
        <end position="339"/>
    </location>
</feature>
<feature type="chain" id="PRO_5046639123" evidence="1">
    <location>
        <begin position="23"/>
        <end position="339"/>
    </location>
</feature>
<keyword evidence="4" id="KW-1185">Reference proteome</keyword>
<name>A0ABX0NDI8_9BURK</name>
<dbReference type="PANTHER" id="PTHR34606">
    <property type="entry name" value="BON DOMAIN-CONTAINING PROTEIN"/>
    <property type="match status" value="1"/>
</dbReference>
<protein>
    <submittedName>
        <fullName evidence="3">BON domain-containing protein</fullName>
    </submittedName>
</protein>
<proteinExistence type="predicted"/>
<comment type="caution">
    <text evidence="3">The sequence shown here is derived from an EMBL/GenBank/DDBJ whole genome shotgun (WGS) entry which is preliminary data.</text>
</comment>
<dbReference type="PANTHER" id="PTHR34606:SF16">
    <property type="entry name" value="BON DOMAIN-CONTAINING PROTEIN"/>
    <property type="match status" value="1"/>
</dbReference>
<evidence type="ECO:0000256" key="1">
    <source>
        <dbReference type="SAM" id="SignalP"/>
    </source>
</evidence>
<feature type="signal peptide" evidence="1">
    <location>
        <begin position="1"/>
        <end position="22"/>
    </location>
</feature>
<organism evidence="3 4">
    <name type="scientific">Massilia frigida</name>
    <dbReference type="NCBI Taxonomy" id="2609281"/>
    <lineage>
        <taxon>Bacteria</taxon>
        <taxon>Pseudomonadati</taxon>
        <taxon>Pseudomonadota</taxon>
        <taxon>Betaproteobacteria</taxon>
        <taxon>Burkholderiales</taxon>
        <taxon>Oxalobacteraceae</taxon>
        <taxon>Telluria group</taxon>
        <taxon>Massilia</taxon>
    </lineage>
</organism>
<dbReference type="Gene3D" id="3.30.1340.30">
    <property type="match status" value="1"/>
</dbReference>
<dbReference type="EMBL" id="WHJG01000014">
    <property type="protein sequence ID" value="NHZ80587.1"/>
    <property type="molecule type" value="Genomic_DNA"/>
</dbReference>
<keyword evidence="1" id="KW-0732">Signal</keyword>